<evidence type="ECO:0000313" key="2">
    <source>
        <dbReference type="Proteomes" id="UP001143362"/>
    </source>
</evidence>
<dbReference type="Proteomes" id="UP001143362">
    <property type="component" value="Unassembled WGS sequence"/>
</dbReference>
<reference evidence="1" key="1">
    <citation type="submission" date="2019-02" db="EMBL/GenBank/DDBJ databases">
        <authorList>
            <person name="Li S.-H."/>
        </authorList>
    </citation>
    <scope>NUCLEOTIDE SEQUENCE</scope>
    <source>
        <strain evidence="1">IMCC14734</strain>
    </source>
</reference>
<accession>A0ABT3TF30</accession>
<name>A0ABT3TF30_9GAMM</name>
<protein>
    <submittedName>
        <fullName evidence="1">Uncharacterized protein</fullName>
    </submittedName>
</protein>
<organism evidence="1 2">
    <name type="scientific">Candidatus Litorirhabdus singularis</name>
    <dbReference type="NCBI Taxonomy" id="2518993"/>
    <lineage>
        <taxon>Bacteria</taxon>
        <taxon>Pseudomonadati</taxon>
        <taxon>Pseudomonadota</taxon>
        <taxon>Gammaproteobacteria</taxon>
        <taxon>Cellvibrionales</taxon>
        <taxon>Halieaceae</taxon>
        <taxon>Candidatus Litorirhabdus</taxon>
    </lineage>
</organism>
<dbReference type="RefSeq" id="WP_279244397.1">
    <property type="nucleotide sequence ID" value="NZ_SHNN01000001.1"/>
</dbReference>
<gene>
    <name evidence="1" type="ORF">EYC98_05980</name>
</gene>
<evidence type="ECO:0000313" key="1">
    <source>
        <dbReference type="EMBL" id="MCX2980420.1"/>
    </source>
</evidence>
<proteinExistence type="predicted"/>
<sequence>MNMSRANNDNVEKLKKYAIIAGERIALPVDAKFYFQDKRGLWFWSARKPRVMEEDWTPNKSPVQIETKEGFRRCLITNPDNTAKGAWKRTVAAAVNLDNRPRAMANNVMPLAAGAGR</sequence>
<dbReference type="EMBL" id="SHNN01000001">
    <property type="protein sequence ID" value="MCX2980420.1"/>
    <property type="molecule type" value="Genomic_DNA"/>
</dbReference>
<comment type="caution">
    <text evidence="1">The sequence shown here is derived from an EMBL/GenBank/DDBJ whole genome shotgun (WGS) entry which is preliminary data.</text>
</comment>
<keyword evidence="2" id="KW-1185">Reference proteome</keyword>